<dbReference type="Proteomes" id="UP000078396">
    <property type="component" value="Unassembled WGS sequence"/>
</dbReference>
<comment type="subcellular location">
    <subcellularLocation>
        <location evidence="1">Cell membrane</location>
    </subcellularLocation>
</comment>
<dbReference type="OrthoDB" id="3398257at2"/>
<dbReference type="InterPro" id="IPR038468">
    <property type="entry name" value="MmpS_C"/>
</dbReference>
<dbReference type="EMBL" id="LWCS01000098">
    <property type="protein sequence ID" value="OAN26430.1"/>
    <property type="molecule type" value="Genomic_DNA"/>
</dbReference>
<evidence type="ECO:0000256" key="2">
    <source>
        <dbReference type="ARBA" id="ARBA00007531"/>
    </source>
</evidence>
<dbReference type="RefSeq" id="WP_064285429.1">
    <property type="nucleotide sequence ID" value="NZ_LWCS01000098.1"/>
</dbReference>
<dbReference type="Pfam" id="PF05423">
    <property type="entry name" value="Mycobact_memb"/>
    <property type="match status" value="1"/>
</dbReference>
<gene>
    <name evidence="7" type="ORF">A4X20_12310</name>
</gene>
<organism evidence="7 8">
    <name type="scientific">Mycolicibacterium iranicum</name>
    <name type="common">Mycobacterium iranicum</name>
    <dbReference type="NCBI Taxonomy" id="912594"/>
    <lineage>
        <taxon>Bacteria</taxon>
        <taxon>Bacillati</taxon>
        <taxon>Actinomycetota</taxon>
        <taxon>Actinomycetes</taxon>
        <taxon>Mycobacteriales</taxon>
        <taxon>Mycobacteriaceae</taxon>
        <taxon>Mycolicibacterium</taxon>
    </lineage>
</organism>
<evidence type="ECO:0000256" key="5">
    <source>
        <dbReference type="ARBA" id="ARBA00022989"/>
    </source>
</evidence>
<evidence type="ECO:0000256" key="4">
    <source>
        <dbReference type="ARBA" id="ARBA00022692"/>
    </source>
</evidence>
<evidence type="ECO:0008006" key="9">
    <source>
        <dbReference type="Google" id="ProtNLM"/>
    </source>
</evidence>
<dbReference type="GO" id="GO:0005886">
    <property type="term" value="C:plasma membrane"/>
    <property type="evidence" value="ECO:0007669"/>
    <property type="project" value="UniProtKB-SubCell"/>
</dbReference>
<keyword evidence="4" id="KW-0812">Transmembrane</keyword>
<dbReference type="eggNOG" id="ENOG50329W4">
    <property type="taxonomic scope" value="Bacteria"/>
</dbReference>
<comment type="similarity">
    <text evidence="2">Belongs to the MmpS family.</text>
</comment>
<accession>A0A178LA15</accession>
<dbReference type="Gene3D" id="2.60.40.2880">
    <property type="entry name" value="MmpS1-5, C-terminal soluble domain"/>
    <property type="match status" value="1"/>
</dbReference>
<evidence type="ECO:0000256" key="6">
    <source>
        <dbReference type="ARBA" id="ARBA00023136"/>
    </source>
</evidence>
<keyword evidence="6" id="KW-0472">Membrane</keyword>
<name>A0A178LA15_MYCIR</name>
<proteinExistence type="inferred from homology"/>
<evidence type="ECO:0000256" key="3">
    <source>
        <dbReference type="ARBA" id="ARBA00022475"/>
    </source>
</evidence>
<keyword evidence="3" id="KW-1003">Cell membrane</keyword>
<protein>
    <recommendedName>
        <fullName evidence="9">Siderophore export accessory protein MmpS5</fullName>
    </recommendedName>
</protein>
<comment type="caution">
    <text evidence="7">The sequence shown here is derived from an EMBL/GenBank/DDBJ whole genome shotgun (WGS) entry which is preliminary data.</text>
</comment>
<dbReference type="STRING" id="912594.AWC12_26435"/>
<evidence type="ECO:0000313" key="7">
    <source>
        <dbReference type="EMBL" id="OAN26430.1"/>
    </source>
</evidence>
<dbReference type="AlphaFoldDB" id="A0A178LA15"/>
<evidence type="ECO:0000313" key="8">
    <source>
        <dbReference type="Proteomes" id="UP000078396"/>
    </source>
</evidence>
<sequence length="142" mass="15458">MLAIGKKVWLPLLIIVVVVIAGLTVARIRTFFGSEGIIETPRNFADLPEPFDPKVVRYEIVGTGTYADVNYLDLDAKPQRVDGAALPWSLTLETTEPSAAPNIVAQGDGSSITCRIFVDDELKDERTTDGLNAQTFCFVKSA</sequence>
<keyword evidence="5" id="KW-1133">Transmembrane helix</keyword>
<reference evidence="7 8" key="1">
    <citation type="submission" date="2016-04" db="EMBL/GenBank/DDBJ databases">
        <title>Draft Genome Sequences of Staphylococcus capitis Strain H36, S. capitis Strain H65, S. cohnii Strain H62, S. hominis Strain H69, Mycobacterium iranicum Strain H39, Plantibacter sp. Strain H53, Pseudomonas oryzihabitans Strain H72, and Microbacterium sp. Strain H83, isolated from residential settings.</title>
        <authorList>
            <person name="Lymperopoulou D."/>
            <person name="Adams R.I."/>
            <person name="Lindow S."/>
            <person name="Coil D.A."/>
            <person name="Jospin G."/>
            <person name="Eisen J.A."/>
        </authorList>
    </citation>
    <scope>NUCLEOTIDE SEQUENCE [LARGE SCALE GENOMIC DNA]</scope>
    <source>
        <strain evidence="7 8">H39</strain>
    </source>
</reference>
<dbReference type="InterPro" id="IPR008693">
    <property type="entry name" value="MmpS"/>
</dbReference>
<evidence type="ECO:0000256" key="1">
    <source>
        <dbReference type="ARBA" id="ARBA00004236"/>
    </source>
</evidence>